<feature type="domain" description="DNA polymerase alpha subunit B OB" evidence="7">
    <location>
        <begin position="61"/>
        <end position="142"/>
    </location>
</feature>
<evidence type="ECO:0000256" key="5">
    <source>
        <dbReference type="ARBA" id="ARBA00023242"/>
    </source>
</evidence>
<dbReference type="InterPro" id="IPR007185">
    <property type="entry name" value="DNA_pol_a/d/e_bsu"/>
</dbReference>
<evidence type="ECO:0000256" key="1">
    <source>
        <dbReference type="ARBA" id="ARBA00004123"/>
    </source>
</evidence>
<evidence type="ECO:0000259" key="6">
    <source>
        <dbReference type="Pfam" id="PF04042"/>
    </source>
</evidence>
<feature type="domain" description="DNA polymerase alpha/delta/epsilon subunit B" evidence="6">
    <location>
        <begin position="180"/>
        <end position="367"/>
    </location>
</feature>
<dbReference type="InterPro" id="IPR054300">
    <property type="entry name" value="OB_DPOA2"/>
</dbReference>
<evidence type="ECO:0000313" key="8">
    <source>
        <dbReference type="EMBL" id="ADM12428.1"/>
    </source>
</evidence>
<dbReference type="GO" id="GO:0006270">
    <property type="term" value="P:DNA replication initiation"/>
    <property type="evidence" value="ECO:0007669"/>
    <property type="project" value="TreeGrafter"/>
</dbReference>
<dbReference type="Gene3D" id="3.60.21.60">
    <property type="match status" value="1"/>
</dbReference>
<evidence type="ECO:0000313" key="9">
    <source>
        <dbReference type="Proteomes" id="UP000002313"/>
    </source>
</evidence>
<keyword evidence="4" id="KW-0235">DNA replication</keyword>
<dbReference type="EMBL" id="CP001951">
    <property type="protein sequence ID" value="ADM12428.1"/>
    <property type="molecule type" value="Genomic_DNA"/>
</dbReference>
<dbReference type="RefSeq" id="XP_003073788.1">
    <property type="nucleotide sequence ID" value="XM_003073742.1"/>
</dbReference>
<sequence length="419" mass="47338">MDFDSQIFRKLSRRYSTKSDIRMVRRPRISNFYLKKGDKYEYVAYRLTSMKPYFLELLGIEDFSPVNSISSTSFYTYGIIMNPFGHKLDSQNTFIASNIDGSNDVVVKLNLSHLRRYSVFPGQIVAVKGKNITGGEITVETLHCIPVVDINEEKDGKEEKHNQPSIVAFSGPYGFASEFDVLDRILMEEADVLILVGPFISSAHGSEDHSPASMMEKEFVPRIRRWLNERPGSKVVLVPSVNDITCLGVFPQGPIDIDEERIVCTSNPCEFFLNEFLVCVSSLDTPLEISSEECFHDSGLESEDDACGNLLFGGDRLKRIAYHLIFQRTFLPVFPSRNVVSYSVPENMSMDTAPDIYIVVSRLKHFSRDVGPSVVVNLGLQTGKTEKVACHIRLPEAEEPKKFSVEFVDLEISMPRENK</sequence>
<evidence type="ECO:0000256" key="2">
    <source>
        <dbReference type="ARBA" id="ARBA00007299"/>
    </source>
</evidence>
<name>E0S9P3_ENCIT</name>
<dbReference type="GO" id="GO:0005658">
    <property type="term" value="C:alpha DNA polymerase:primase complex"/>
    <property type="evidence" value="ECO:0007669"/>
    <property type="project" value="TreeGrafter"/>
</dbReference>
<protein>
    <recommendedName>
        <fullName evidence="3">DNA polymerase alpha subunit B</fullName>
    </recommendedName>
</protein>
<dbReference type="HOGENOM" id="CLU_014923_3_2_1"/>
<dbReference type="InterPro" id="IPR016722">
    <property type="entry name" value="DNA_pol_alpha_bsu"/>
</dbReference>
<accession>E0S9P3</accession>
<dbReference type="PANTHER" id="PTHR23061:SF12">
    <property type="entry name" value="DNA POLYMERASE ALPHA SUBUNIT B"/>
    <property type="match status" value="1"/>
</dbReference>
<proteinExistence type="inferred from homology"/>
<gene>
    <name evidence="8" type="ORF">Eint_101020</name>
</gene>
<comment type="similarity">
    <text evidence="2">Belongs to the DNA polymerase alpha subunit B family.</text>
</comment>
<dbReference type="Proteomes" id="UP000002313">
    <property type="component" value="Chromosome X"/>
</dbReference>
<dbReference type="KEGG" id="ein:Eint_101020"/>
<keyword evidence="5" id="KW-0539">Nucleus</keyword>
<reference evidence="8 9" key="2">
    <citation type="journal article" date="2012" name="Proc. Natl. Acad. Sci. U.S.A.">
        <title>Gain and loss of multiple functionally related, horizontally transferred genes in the reduced genomes of two microsporidian parasites.</title>
        <authorList>
            <person name="Pombert J.-F."/>
            <person name="Selman M."/>
            <person name="Burki F."/>
            <person name="Bardell F.T."/>
            <person name="Farinelli L."/>
            <person name="Solter L.F."/>
            <person name="Whitman D.W."/>
            <person name="Weiss L.M."/>
            <person name="Corradi N."/>
            <person name="Keeling P.J."/>
        </authorList>
    </citation>
    <scope>NUCLEOTIDE SEQUENCE [LARGE SCALE GENOMIC DNA]</scope>
    <source>
        <strain evidence="8 9">ATCC 50506</strain>
    </source>
</reference>
<dbReference type="GO" id="GO:0003677">
    <property type="term" value="F:DNA binding"/>
    <property type="evidence" value="ECO:0007669"/>
    <property type="project" value="InterPro"/>
</dbReference>
<reference evidence="8 9" key="1">
    <citation type="journal article" date="2010" name="Nat. Commun.">
        <title>The complete sequence of the smallest known nuclear genome from the microsporidian Encephalitozoon intestinalis.</title>
        <authorList>
            <person name="Corradi N."/>
            <person name="Pombert J.-F."/>
            <person name="Farinelli L."/>
            <person name="Didier E.S."/>
            <person name="Keeling P.J."/>
        </authorList>
    </citation>
    <scope>NUCLEOTIDE SEQUENCE [LARGE SCALE GENOMIC DNA]</scope>
    <source>
        <strain evidence="8 9">ATCC 50506</strain>
    </source>
</reference>
<dbReference type="GeneID" id="9699493"/>
<dbReference type="Pfam" id="PF04042">
    <property type="entry name" value="DNA_pol_E_B"/>
    <property type="match status" value="1"/>
</dbReference>
<evidence type="ECO:0000259" key="7">
    <source>
        <dbReference type="Pfam" id="PF22062"/>
    </source>
</evidence>
<dbReference type="Pfam" id="PF22062">
    <property type="entry name" value="OB_DPOA2"/>
    <property type="match status" value="1"/>
</dbReference>
<evidence type="ECO:0000256" key="4">
    <source>
        <dbReference type="ARBA" id="ARBA00022705"/>
    </source>
</evidence>
<dbReference type="VEuPathDB" id="MicrosporidiaDB:Eint_101020"/>
<dbReference type="AlphaFoldDB" id="E0S9P3"/>
<dbReference type="OrthoDB" id="336885at2759"/>
<comment type="subcellular location">
    <subcellularLocation>
        <location evidence="1">Nucleus</location>
    </subcellularLocation>
</comment>
<evidence type="ECO:0000256" key="3">
    <source>
        <dbReference type="ARBA" id="ARBA00018596"/>
    </source>
</evidence>
<organism evidence="8 9">
    <name type="scientific">Encephalitozoon intestinalis (strain ATCC 50506)</name>
    <name type="common">Microsporidian parasite</name>
    <name type="synonym">Septata intestinalis</name>
    <dbReference type="NCBI Taxonomy" id="876142"/>
    <lineage>
        <taxon>Eukaryota</taxon>
        <taxon>Fungi</taxon>
        <taxon>Fungi incertae sedis</taxon>
        <taxon>Microsporidia</taxon>
        <taxon>Unikaryonidae</taxon>
        <taxon>Encephalitozoon</taxon>
    </lineage>
</organism>
<dbReference type="PANTHER" id="PTHR23061">
    <property type="entry name" value="DNA POLYMERASE 2 ALPHA 70 KDA SUBUNIT"/>
    <property type="match status" value="1"/>
</dbReference>
<keyword evidence="9" id="KW-1185">Reference proteome</keyword>